<protein>
    <submittedName>
        <fullName evidence="1">Uncharacterized protein</fullName>
    </submittedName>
</protein>
<dbReference type="EMBL" id="MCRM02000036">
    <property type="protein sequence ID" value="PNV72069.1"/>
    <property type="molecule type" value="Genomic_DNA"/>
</dbReference>
<comment type="caution">
    <text evidence="1">The sequence shown here is derived from an EMBL/GenBank/DDBJ whole genome shotgun (WGS) entry which is preliminary data.</text>
</comment>
<evidence type="ECO:0000313" key="1">
    <source>
        <dbReference type="EMBL" id="PNV72069.1"/>
    </source>
</evidence>
<sequence length="91" mass="10222">MFKGLAALNQIASMYKILRSHGAEGRGQRTEDRGQRTEDRGQIIIPITLTTIFLKRIMLELLCDRSFLYLSCLSNIEQLLSSVSKASASVF</sequence>
<organism evidence="1 2">
    <name type="scientific">Leptospira inadai serovar Lyme</name>
    <dbReference type="NCBI Taxonomy" id="293084"/>
    <lineage>
        <taxon>Bacteria</taxon>
        <taxon>Pseudomonadati</taxon>
        <taxon>Spirochaetota</taxon>
        <taxon>Spirochaetia</taxon>
        <taxon>Leptospirales</taxon>
        <taxon>Leptospiraceae</taxon>
        <taxon>Leptospira</taxon>
    </lineage>
</organism>
<proteinExistence type="predicted"/>
<evidence type="ECO:0000313" key="2">
    <source>
        <dbReference type="Proteomes" id="UP000094669"/>
    </source>
</evidence>
<reference evidence="1" key="1">
    <citation type="submission" date="2018-01" db="EMBL/GenBank/DDBJ databases">
        <title>Genomic characterization of Leptospira inadai serogroup Lyme isolated from captured rat in Brazil and comparative analysis with human reference strain.</title>
        <authorList>
            <person name="Moreno L.Z."/>
            <person name="Loureiro A.P."/>
            <person name="Miraglia F."/>
            <person name="Kremer F.S."/>
            <person name="Eslabao M.R."/>
            <person name="Dellagostin O.A."/>
            <person name="Lilenbaum W."/>
            <person name="Moreno A.M."/>
        </authorList>
    </citation>
    <scope>NUCLEOTIDE SEQUENCE [LARGE SCALE GENOMIC DNA]</scope>
    <source>
        <strain evidence="1">M34/99</strain>
    </source>
</reference>
<dbReference type="Proteomes" id="UP000094669">
    <property type="component" value="Unassembled WGS sequence"/>
</dbReference>
<gene>
    <name evidence="1" type="ORF">BES34_020165</name>
</gene>
<accession>A0ABX4YD30</accession>
<keyword evidence="2" id="KW-1185">Reference proteome</keyword>
<name>A0ABX4YD30_9LEPT</name>